<dbReference type="PROSITE" id="PS50994">
    <property type="entry name" value="INTEGRASE"/>
    <property type="match status" value="1"/>
</dbReference>
<dbReference type="GO" id="GO:0003676">
    <property type="term" value="F:nucleic acid binding"/>
    <property type="evidence" value="ECO:0007669"/>
    <property type="project" value="InterPro"/>
</dbReference>
<dbReference type="EMBL" id="MRZV01000305">
    <property type="protein sequence ID" value="PIK53023.1"/>
    <property type="molecule type" value="Genomic_DNA"/>
</dbReference>
<gene>
    <name evidence="2" type="ORF">BSL78_10084</name>
</gene>
<dbReference type="FunFam" id="3.30.420.10:FF:000063">
    <property type="entry name" value="Retrovirus-related Pol polyprotein from transposon 297-like Protein"/>
    <property type="match status" value="1"/>
</dbReference>
<dbReference type="FunFam" id="1.10.340.70:FF:000004">
    <property type="entry name" value="Retrovirus-related Pol polyprotein from transposon 297-like Protein"/>
    <property type="match status" value="1"/>
</dbReference>
<dbReference type="Gene3D" id="3.30.420.10">
    <property type="entry name" value="Ribonuclease H-like superfamily/Ribonuclease H"/>
    <property type="match status" value="1"/>
</dbReference>
<dbReference type="SUPFAM" id="SSF53098">
    <property type="entry name" value="Ribonuclease H-like"/>
    <property type="match status" value="1"/>
</dbReference>
<dbReference type="Pfam" id="PF00665">
    <property type="entry name" value="rve"/>
    <property type="match status" value="1"/>
</dbReference>
<dbReference type="InterPro" id="IPR001584">
    <property type="entry name" value="Integrase_cat-core"/>
</dbReference>
<proteinExistence type="predicted"/>
<dbReference type="PANTHER" id="PTHR37984:SF7">
    <property type="entry name" value="INTEGRASE CATALYTIC DOMAIN-CONTAINING PROTEIN"/>
    <property type="match status" value="1"/>
</dbReference>
<evidence type="ECO:0000313" key="3">
    <source>
        <dbReference type="Proteomes" id="UP000230750"/>
    </source>
</evidence>
<dbReference type="OrthoDB" id="444601at2759"/>
<dbReference type="PANTHER" id="PTHR37984">
    <property type="entry name" value="PROTEIN CBG26694"/>
    <property type="match status" value="1"/>
</dbReference>
<feature type="domain" description="Integrase catalytic" evidence="1">
    <location>
        <begin position="74"/>
        <end position="236"/>
    </location>
</feature>
<sequence length="244" mass="27856">MKGQRILIPKQCQNDILAKLHDAHQGMVKCQLRAKTAVFWPRINQDIEELVKACPICLENSKSQPAEPLQSHEVPTRPWQIIGTDLFTLDGRDYLIVADYYSYTIMKTIPKGNCKSPTIVNLLKSIFSEQGIPERVISDNGPQYSSHILKEFSQSWNFHHITSSPHYPQSNGFIERQVQTVKQTITKARQSKYDVHLAMLSLRATPIDNHLPSPGELLFNRKLRSSIPTKIPNTQPDHPLKKNQ</sequence>
<dbReference type="AlphaFoldDB" id="A0A2G8KYC3"/>
<name>A0A2G8KYC3_STIJA</name>
<evidence type="ECO:0000259" key="1">
    <source>
        <dbReference type="PROSITE" id="PS50994"/>
    </source>
</evidence>
<dbReference type="InterPro" id="IPR041588">
    <property type="entry name" value="Integrase_H2C2"/>
</dbReference>
<organism evidence="2 3">
    <name type="scientific">Stichopus japonicus</name>
    <name type="common">Sea cucumber</name>
    <dbReference type="NCBI Taxonomy" id="307972"/>
    <lineage>
        <taxon>Eukaryota</taxon>
        <taxon>Metazoa</taxon>
        <taxon>Echinodermata</taxon>
        <taxon>Eleutherozoa</taxon>
        <taxon>Echinozoa</taxon>
        <taxon>Holothuroidea</taxon>
        <taxon>Aspidochirotacea</taxon>
        <taxon>Aspidochirotida</taxon>
        <taxon>Stichopodidae</taxon>
        <taxon>Apostichopus</taxon>
    </lineage>
</organism>
<keyword evidence="3" id="KW-1185">Reference proteome</keyword>
<accession>A0A2G8KYC3</accession>
<dbReference type="GO" id="GO:0015074">
    <property type="term" value="P:DNA integration"/>
    <property type="evidence" value="ECO:0007669"/>
    <property type="project" value="InterPro"/>
</dbReference>
<protein>
    <recommendedName>
        <fullName evidence="1">Integrase catalytic domain-containing protein</fullName>
    </recommendedName>
</protein>
<dbReference type="InterPro" id="IPR050951">
    <property type="entry name" value="Retrovirus_Pol_polyprotein"/>
</dbReference>
<evidence type="ECO:0000313" key="2">
    <source>
        <dbReference type="EMBL" id="PIK53023.1"/>
    </source>
</evidence>
<dbReference type="Gene3D" id="1.10.340.70">
    <property type="match status" value="1"/>
</dbReference>
<comment type="caution">
    <text evidence="2">The sequence shown here is derived from an EMBL/GenBank/DDBJ whole genome shotgun (WGS) entry which is preliminary data.</text>
</comment>
<dbReference type="Pfam" id="PF17921">
    <property type="entry name" value="Integrase_H2C2"/>
    <property type="match status" value="1"/>
</dbReference>
<dbReference type="Proteomes" id="UP000230750">
    <property type="component" value="Unassembled WGS sequence"/>
</dbReference>
<dbReference type="InterPro" id="IPR036397">
    <property type="entry name" value="RNaseH_sf"/>
</dbReference>
<dbReference type="InterPro" id="IPR012337">
    <property type="entry name" value="RNaseH-like_sf"/>
</dbReference>
<reference evidence="2 3" key="1">
    <citation type="journal article" date="2017" name="PLoS Biol.">
        <title>The sea cucumber genome provides insights into morphological evolution and visceral regeneration.</title>
        <authorList>
            <person name="Zhang X."/>
            <person name="Sun L."/>
            <person name="Yuan J."/>
            <person name="Sun Y."/>
            <person name="Gao Y."/>
            <person name="Zhang L."/>
            <person name="Li S."/>
            <person name="Dai H."/>
            <person name="Hamel J.F."/>
            <person name="Liu C."/>
            <person name="Yu Y."/>
            <person name="Liu S."/>
            <person name="Lin W."/>
            <person name="Guo K."/>
            <person name="Jin S."/>
            <person name="Xu P."/>
            <person name="Storey K.B."/>
            <person name="Huan P."/>
            <person name="Zhang T."/>
            <person name="Zhou Y."/>
            <person name="Zhang J."/>
            <person name="Lin C."/>
            <person name="Li X."/>
            <person name="Xing L."/>
            <person name="Huo D."/>
            <person name="Sun M."/>
            <person name="Wang L."/>
            <person name="Mercier A."/>
            <person name="Li F."/>
            <person name="Yang H."/>
            <person name="Xiang J."/>
        </authorList>
    </citation>
    <scope>NUCLEOTIDE SEQUENCE [LARGE SCALE GENOMIC DNA]</scope>
    <source>
        <strain evidence="2">Shaxun</strain>
        <tissue evidence="2">Muscle</tissue>
    </source>
</reference>